<evidence type="ECO:0000313" key="4">
    <source>
        <dbReference type="EMBL" id="MBT1686728.1"/>
    </source>
</evidence>
<dbReference type="Gene3D" id="3.40.50.2000">
    <property type="entry name" value="Glycogen Phosphorylase B"/>
    <property type="match status" value="2"/>
</dbReference>
<dbReference type="Pfam" id="PF00534">
    <property type="entry name" value="Glycos_transf_1"/>
    <property type="match status" value="1"/>
</dbReference>
<feature type="transmembrane region" description="Helical" evidence="1">
    <location>
        <begin position="84"/>
        <end position="103"/>
    </location>
</feature>
<evidence type="ECO:0000256" key="1">
    <source>
        <dbReference type="SAM" id="Phobius"/>
    </source>
</evidence>
<dbReference type="EMBL" id="JAHESC010000010">
    <property type="protein sequence ID" value="MBT1686728.1"/>
    <property type="molecule type" value="Genomic_DNA"/>
</dbReference>
<feature type="domain" description="Glycosyl transferase family 1" evidence="2">
    <location>
        <begin position="193"/>
        <end position="349"/>
    </location>
</feature>
<keyword evidence="1" id="KW-0472">Membrane</keyword>
<evidence type="ECO:0000313" key="5">
    <source>
        <dbReference type="Proteomes" id="UP001319180"/>
    </source>
</evidence>
<keyword evidence="5" id="KW-1185">Reference proteome</keyword>
<dbReference type="InterPro" id="IPR028098">
    <property type="entry name" value="Glyco_trans_4-like_N"/>
</dbReference>
<name>A0AAP2D7A9_9BACT</name>
<dbReference type="RefSeq" id="WP_254089962.1">
    <property type="nucleotide sequence ID" value="NZ_JAHESC010000010.1"/>
</dbReference>
<dbReference type="GO" id="GO:0016758">
    <property type="term" value="F:hexosyltransferase activity"/>
    <property type="evidence" value="ECO:0007669"/>
    <property type="project" value="TreeGrafter"/>
</dbReference>
<keyword evidence="4" id="KW-0808">Transferase</keyword>
<evidence type="ECO:0000259" key="3">
    <source>
        <dbReference type="Pfam" id="PF13439"/>
    </source>
</evidence>
<dbReference type="InterPro" id="IPR001296">
    <property type="entry name" value="Glyco_trans_1"/>
</dbReference>
<keyword evidence="1" id="KW-1133">Transmembrane helix</keyword>
<keyword evidence="4" id="KW-0328">Glycosyltransferase</keyword>
<reference evidence="4 5" key="1">
    <citation type="submission" date="2021-05" db="EMBL/GenBank/DDBJ databases">
        <title>A Polyphasic approach of four new species of the genus Ohtaekwangia: Ohtaekwangia histidinii sp. nov., Ohtaekwangia cretensis sp. nov., Ohtaekwangia indiensis sp. nov., Ohtaekwangia reichenbachii sp. nov. from diverse environment.</title>
        <authorList>
            <person name="Octaviana S."/>
        </authorList>
    </citation>
    <scope>NUCLEOTIDE SEQUENCE [LARGE SCALE GENOMIC DNA]</scope>
    <source>
        <strain evidence="4 5">PWU37</strain>
    </source>
</reference>
<comment type="caution">
    <text evidence="4">The sequence shown here is derived from an EMBL/GenBank/DDBJ whole genome shotgun (WGS) entry which is preliminary data.</text>
</comment>
<gene>
    <name evidence="4" type="ORF">KK078_09180</name>
</gene>
<proteinExistence type="predicted"/>
<dbReference type="SUPFAM" id="SSF53756">
    <property type="entry name" value="UDP-Glycosyltransferase/glycogen phosphorylase"/>
    <property type="match status" value="1"/>
</dbReference>
<keyword evidence="1" id="KW-0812">Transmembrane</keyword>
<dbReference type="PANTHER" id="PTHR45947:SF3">
    <property type="entry name" value="SULFOQUINOVOSYL TRANSFERASE SQD2"/>
    <property type="match status" value="1"/>
</dbReference>
<sequence length="372" mass="42493">MRQKVVYIISFLEKSLPMEWVVMNLDRTRYDLSFIMIGKEDTPFIRFLEAQQVPCTVVPYNAKKDLLSGFFTILRLLRRLRPEVVHVHLFYAGMIGIPAAWMAGVRKRIYTRHYSTYHHDFYPKGVYIDRVINFLSTKVVAISPVVEKVLLAREHVPPAKVLRIPHGFDFSYFTRQPAEAEAARTRYHIPADAYPVVGVISRYIKLKGIQYIIEAFAALRKQYPQAHLVLGNAQGDYKPVLAKQLAGLPAETYTEILFEENVRALYAMFDVFVHVPITPEGEAFGQIYVEALAMRVPSVFTLSGIAREFVEDRVHARVVPYENADAIREATVDLLEDAGLRATLATRGYDAVVNEFGMPQMIRRLDAAYCED</sequence>
<dbReference type="Pfam" id="PF13439">
    <property type="entry name" value="Glyco_transf_4"/>
    <property type="match status" value="1"/>
</dbReference>
<dbReference type="InterPro" id="IPR050194">
    <property type="entry name" value="Glycosyltransferase_grp1"/>
</dbReference>
<organism evidence="4 5">
    <name type="scientific">Dawidia soli</name>
    <dbReference type="NCBI Taxonomy" id="2782352"/>
    <lineage>
        <taxon>Bacteria</taxon>
        <taxon>Pseudomonadati</taxon>
        <taxon>Bacteroidota</taxon>
        <taxon>Cytophagia</taxon>
        <taxon>Cytophagales</taxon>
        <taxon>Chryseotaleaceae</taxon>
        <taxon>Dawidia</taxon>
    </lineage>
</organism>
<accession>A0AAP2D7A9</accession>
<protein>
    <submittedName>
        <fullName evidence="4">Glycosyltransferase</fullName>
        <ecNumber evidence="4">2.4.-.-</ecNumber>
    </submittedName>
</protein>
<feature type="domain" description="Glycosyltransferase subfamily 4-like N-terminal" evidence="3">
    <location>
        <begin position="58"/>
        <end position="170"/>
    </location>
</feature>
<dbReference type="EC" id="2.4.-.-" evidence="4"/>
<evidence type="ECO:0000259" key="2">
    <source>
        <dbReference type="Pfam" id="PF00534"/>
    </source>
</evidence>
<dbReference type="PANTHER" id="PTHR45947">
    <property type="entry name" value="SULFOQUINOVOSYL TRANSFERASE SQD2"/>
    <property type="match status" value="1"/>
</dbReference>
<dbReference type="Proteomes" id="UP001319180">
    <property type="component" value="Unassembled WGS sequence"/>
</dbReference>
<dbReference type="AlphaFoldDB" id="A0AAP2D7A9"/>